<proteinExistence type="predicted"/>
<gene>
    <name evidence="1" type="ORF">ACFOEE_03485</name>
</gene>
<dbReference type="Gene3D" id="3.30.1360.180">
    <property type="match status" value="1"/>
</dbReference>
<dbReference type="Proteomes" id="UP001595453">
    <property type="component" value="Unassembled WGS sequence"/>
</dbReference>
<dbReference type="SUPFAM" id="SSF53649">
    <property type="entry name" value="Alkaline phosphatase-like"/>
    <property type="match status" value="1"/>
</dbReference>
<reference evidence="2" key="1">
    <citation type="journal article" date="2019" name="Int. J. Syst. Evol. Microbiol.">
        <title>The Global Catalogue of Microorganisms (GCM) 10K type strain sequencing project: providing services to taxonomists for standard genome sequencing and annotation.</title>
        <authorList>
            <consortium name="The Broad Institute Genomics Platform"/>
            <consortium name="The Broad Institute Genome Sequencing Center for Infectious Disease"/>
            <person name="Wu L."/>
            <person name="Ma J."/>
        </authorList>
    </citation>
    <scope>NUCLEOTIDE SEQUENCE [LARGE SCALE GENOMIC DNA]</scope>
    <source>
        <strain evidence="2">KCTC 42730</strain>
    </source>
</reference>
<protein>
    <submittedName>
        <fullName evidence="1">Ectonucleotide pyrophosphatase/phosphodiesterase</fullName>
    </submittedName>
</protein>
<dbReference type="InterPro" id="IPR002591">
    <property type="entry name" value="Phosphodiest/P_Trfase"/>
</dbReference>
<accession>A0ABV7CG53</accession>
<dbReference type="Pfam" id="PF01663">
    <property type="entry name" value="Phosphodiest"/>
    <property type="match status" value="1"/>
</dbReference>
<evidence type="ECO:0000313" key="2">
    <source>
        <dbReference type="Proteomes" id="UP001595453"/>
    </source>
</evidence>
<keyword evidence="2" id="KW-1185">Reference proteome</keyword>
<organism evidence="1 2">
    <name type="scientific">Pseudoalteromonas fenneropenaei</name>
    <dbReference type="NCBI Taxonomy" id="1737459"/>
    <lineage>
        <taxon>Bacteria</taxon>
        <taxon>Pseudomonadati</taxon>
        <taxon>Pseudomonadota</taxon>
        <taxon>Gammaproteobacteria</taxon>
        <taxon>Alteromonadales</taxon>
        <taxon>Pseudoalteromonadaceae</taxon>
        <taxon>Pseudoalteromonas</taxon>
    </lineage>
</organism>
<evidence type="ECO:0000313" key="1">
    <source>
        <dbReference type="EMBL" id="MFC3031585.1"/>
    </source>
</evidence>
<dbReference type="PANTHER" id="PTHR10151:SF120">
    <property type="entry name" value="BIS(5'-ADENOSYL)-TRIPHOSPHATASE"/>
    <property type="match status" value="1"/>
</dbReference>
<sequence>MVLLKQLTRSISIFFAGLITFCCVASTTLDGRAPLVPAPLQQHVVLISLDGFRWDYIEKFAAKNLAAIADKGVRAKRMQPVYPTKTFPNHLSMVTGLLPVNHGIIDNEFCDSARQLQCYQMGMGKTDSSWVSGIPLWNLVKMNGLKSATYFWPESEARINGMVPDYYYYYSQHADYSQRVEQIMQWLRLPNGLRPTFVAGYFSLVDTIGHRYGPDSEQTKQAVLELDALIGLLYADLQTLPFAVNLVIVSDHGMAQIDPKKAISYPSLPISNRWLVKNSESRLLLYAKSDAKVDKAKQIELLKAAAKGRFKVLSDEQLAALHYQNSSRIPDIILETQPPRVFKGNEKLTDLGIHGYVDADTMDAIFIAAGPAFKTGLVLPVVENLDVYPTLAQVMGLTLFNQPDGDGATLAPALLPAKRK</sequence>
<name>A0ABV7CG53_9GAMM</name>
<dbReference type="InterPro" id="IPR017850">
    <property type="entry name" value="Alkaline_phosphatase_core_sf"/>
</dbReference>
<dbReference type="Gene3D" id="3.40.720.10">
    <property type="entry name" value="Alkaline Phosphatase, subunit A"/>
    <property type="match status" value="1"/>
</dbReference>
<dbReference type="PANTHER" id="PTHR10151">
    <property type="entry name" value="ECTONUCLEOTIDE PYROPHOSPHATASE/PHOSPHODIESTERASE"/>
    <property type="match status" value="1"/>
</dbReference>
<dbReference type="EMBL" id="JBHRSD010000006">
    <property type="protein sequence ID" value="MFC3031585.1"/>
    <property type="molecule type" value="Genomic_DNA"/>
</dbReference>
<dbReference type="RefSeq" id="WP_377120956.1">
    <property type="nucleotide sequence ID" value="NZ_JBHRSD010000006.1"/>
</dbReference>
<comment type="caution">
    <text evidence="1">The sequence shown here is derived from an EMBL/GenBank/DDBJ whole genome shotgun (WGS) entry which is preliminary data.</text>
</comment>
<dbReference type="CDD" id="cd16018">
    <property type="entry name" value="Enpp"/>
    <property type="match status" value="1"/>
</dbReference>